<dbReference type="InterPro" id="IPR001296">
    <property type="entry name" value="Glyco_trans_1"/>
</dbReference>
<keyword evidence="1" id="KW-0328">Glycosyltransferase</keyword>
<dbReference type="Proteomes" id="UP000565715">
    <property type="component" value="Unassembled WGS sequence"/>
</dbReference>
<dbReference type="SUPFAM" id="SSF53756">
    <property type="entry name" value="UDP-Glycosyltransferase/glycogen phosphorylase"/>
    <property type="match status" value="1"/>
</dbReference>
<dbReference type="Pfam" id="PF00534">
    <property type="entry name" value="Glycos_transf_1"/>
    <property type="match status" value="1"/>
</dbReference>
<keyword evidence="6" id="KW-1185">Reference proteome</keyword>
<dbReference type="Gene3D" id="3.40.50.2000">
    <property type="entry name" value="Glycogen Phosphorylase B"/>
    <property type="match status" value="2"/>
</dbReference>
<dbReference type="CDD" id="cd03801">
    <property type="entry name" value="GT4_PimA-like"/>
    <property type="match status" value="1"/>
</dbReference>
<dbReference type="GO" id="GO:0009103">
    <property type="term" value="P:lipopolysaccharide biosynthetic process"/>
    <property type="evidence" value="ECO:0007669"/>
    <property type="project" value="TreeGrafter"/>
</dbReference>
<gene>
    <name evidence="5" type="ORF">HGA13_02920</name>
</gene>
<dbReference type="PANTHER" id="PTHR46401">
    <property type="entry name" value="GLYCOSYLTRANSFERASE WBBK-RELATED"/>
    <property type="match status" value="1"/>
</dbReference>
<keyword evidence="2 5" id="KW-0808">Transferase</keyword>
<dbReference type="AlphaFoldDB" id="A0A846X986"/>
<evidence type="ECO:0000256" key="2">
    <source>
        <dbReference type="ARBA" id="ARBA00022679"/>
    </source>
</evidence>
<feature type="domain" description="Glycosyltransferase subfamily 4-like N-terminal" evidence="4">
    <location>
        <begin position="15"/>
        <end position="215"/>
    </location>
</feature>
<feature type="domain" description="Glycosyl transferase family 1" evidence="3">
    <location>
        <begin position="225"/>
        <end position="381"/>
    </location>
</feature>
<organism evidence="5 6">
    <name type="scientific">Nocardia speluncae</name>
    <dbReference type="NCBI Taxonomy" id="419477"/>
    <lineage>
        <taxon>Bacteria</taxon>
        <taxon>Bacillati</taxon>
        <taxon>Actinomycetota</taxon>
        <taxon>Actinomycetes</taxon>
        <taxon>Mycobacteriales</taxon>
        <taxon>Nocardiaceae</taxon>
        <taxon>Nocardia</taxon>
    </lineage>
</organism>
<evidence type="ECO:0000259" key="4">
    <source>
        <dbReference type="Pfam" id="PF13439"/>
    </source>
</evidence>
<protein>
    <submittedName>
        <fullName evidence="5">Glycosyltransferase family 4 protein</fullName>
    </submittedName>
</protein>
<dbReference type="InterPro" id="IPR028098">
    <property type="entry name" value="Glyco_trans_4-like_N"/>
</dbReference>
<reference evidence="5 6" key="1">
    <citation type="submission" date="2020-04" db="EMBL/GenBank/DDBJ databases">
        <title>MicrobeNet Type strains.</title>
        <authorList>
            <person name="Nicholson A.C."/>
        </authorList>
    </citation>
    <scope>NUCLEOTIDE SEQUENCE [LARGE SCALE GENOMIC DNA]</scope>
    <source>
        <strain evidence="5 6">DSM 45078</strain>
    </source>
</reference>
<evidence type="ECO:0000313" key="5">
    <source>
        <dbReference type="EMBL" id="NKY32027.1"/>
    </source>
</evidence>
<dbReference type="EMBL" id="JAAXOO010000001">
    <property type="protein sequence ID" value="NKY32027.1"/>
    <property type="molecule type" value="Genomic_DNA"/>
</dbReference>
<dbReference type="Pfam" id="PF13439">
    <property type="entry name" value="Glyco_transf_4"/>
    <property type="match status" value="1"/>
</dbReference>
<dbReference type="PANTHER" id="PTHR46401:SF2">
    <property type="entry name" value="GLYCOSYLTRANSFERASE WBBK-RELATED"/>
    <property type="match status" value="1"/>
</dbReference>
<name>A0A846X986_9NOCA</name>
<comment type="caution">
    <text evidence="5">The sequence shown here is derived from an EMBL/GenBank/DDBJ whole genome shotgun (WGS) entry which is preliminary data.</text>
</comment>
<dbReference type="RefSeq" id="WP_068035750.1">
    <property type="nucleotide sequence ID" value="NZ_JAAXOO010000001.1"/>
</dbReference>
<evidence type="ECO:0000313" key="6">
    <source>
        <dbReference type="Proteomes" id="UP000565715"/>
    </source>
</evidence>
<proteinExistence type="predicted"/>
<sequence length="431" mass="46605">MRIALLSYRSKPHCGGQGVYVRRLSAGLAELGHQVEVFSGQPYPADLDPRVTLTEVPSLDLYREDDPFRTPRPGEIRDRVDLLELATMWTAGFPEPRTFSLRAARILRDRVQDFDVVHDNQCLGSGLLDIARRLPLVATVHHPITKDREVDLAAAIRRRKPLVRRWYGFLGMQQRIARQIPDLLTVSTSSATDIADDFGVDPAQLKVVPLGVDTELFAPRGPRVPGRIVAVASADKPLKGISHLLQALTRLRVTHKVELQLVAKLEPNGPTEKQIADLGLSDIVTARAGLTDTELAELLASAEIACIPSLYEGFSLPAVEAMASGTPLVVSRTGALPEVVGEPGVCAELTEPGDSAALVQVIGRLLDSPQIRQRMQTAGRDRAVSVFSWESVAAQTVQVYQNAIDRHAGRVVGDRGTGASAQLTTAGGASC</sequence>
<dbReference type="GO" id="GO:0016757">
    <property type="term" value="F:glycosyltransferase activity"/>
    <property type="evidence" value="ECO:0007669"/>
    <property type="project" value="UniProtKB-KW"/>
</dbReference>
<evidence type="ECO:0000259" key="3">
    <source>
        <dbReference type="Pfam" id="PF00534"/>
    </source>
</evidence>
<accession>A0A846X986</accession>
<evidence type="ECO:0000256" key="1">
    <source>
        <dbReference type="ARBA" id="ARBA00022676"/>
    </source>
</evidence>